<feature type="compositionally biased region" description="Acidic residues" evidence="3">
    <location>
        <begin position="267"/>
        <end position="286"/>
    </location>
</feature>
<dbReference type="EnsemblMetazoa" id="SMAR000739-RA">
    <property type="protein sequence ID" value="SMAR000739-PA"/>
    <property type="gene ID" value="SMAR000739"/>
</dbReference>
<feature type="compositionally biased region" description="Basic and acidic residues" evidence="3">
    <location>
        <begin position="287"/>
        <end position="307"/>
    </location>
</feature>
<dbReference type="CDD" id="cd18186">
    <property type="entry name" value="BTB_POZ_ZBTB_KLHL-like"/>
    <property type="match status" value="1"/>
</dbReference>
<evidence type="ECO:0000256" key="3">
    <source>
        <dbReference type="SAM" id="MobiDB-lite"/>
    </source>
</evidence>
<feature type="compositionally biased region" description="Low complexity" evidence="3">
    <location>
        <begin position="1"/>
        <end position="13"/>
    </location>
</feature>
<keyword evidence="6" id="KW-1185">Reference proteome</keyword>
<feature type="compositionally biased region" description="Low complexity" evidence="3">
    <location>
        <begin position="653"/>
        <end position="670"/>
    </location>
</feature>
<dbReference type="Pfam" id="PF01344">
    <property type="entry name" value="Kelch_1"/>
    <property type="match status" value="2"/>
</dbReference>
<feature type="compositionally biased region" description="Polar residues" evidence="3">
    <location>
        <begin position="339"/>
        <end position="348"/>
    </location>
</feature>
<keyword evidence="2" id="KW-0677">Repeat</keyword>
<dbReference type="SUPFAM" id="SSF54695">
    <property type="entry name" value="POZ domain"/>
    <property type="match status" value="1"/>
</dbReference>
<evidence type="ECO:0000256" key="2">
    <source>
        <dbReference type="ARBA" id="ARBA00022737"/>
    </source>
</evidence>
<dbReference type="PANTHER" id="PTHR45632">
    <property type="entry name" value="LD33804P"/>
    <property type="match status" value="1"/>
</dbReference>
<feature type="domain" description="BTB" evidence="4">
    <location>
        <begin position="181"/>
        <end position="255"/>
    </location>
</feature>
<dbReference type="OMA" id="CEMSSCK"/>
<dbReference type="eggNOG" id="KOG4441">
    <property type="taxonomic scope" value="Eukaryota"/>
</dbReference>
<feature type="region of interest" description="Disordered" evidence="3">
    <location>
        <begin position="319"/>
        <end position="414"/>
    </location>
</feature>
<dbReference type="Gene3D" id="3.30.710.10">
    <property type="entry name" value="Potassium Channel Kv1.1, Chain A"/>
    <property type="match status" value="1"/>
</dbReference>
<feature type="region of interest" description="Disordered" evidence="3">
    <location>
        <begin position="259"/>
        <end position="307"/>
    </location>
</feature>
<feature type="compositionally biased region" description="Basic and acidic residues" evidence="3">
    <location>
        <begin position="14"/>
        <end position="23"/>
    </location>
</feature>
<dbReference type="GO" id="GO:0003779">
    <property type="term" value="F:actin binding"/>
    <property type="evidence" value="ECO:0007669"/>
    <property type="project" value="UniProtKB-KW"/>
</dbReference>
<dbReference type="STRING" id="126957.T1IIN6"/>
<protein>
    <recommendedName>
        <fullName evidence="4">BTB domain-containing protein</fullName>
    </recommendedName>
</protein>
<dbReference type="Proteomes" id="UP000014500">
    <property type="component" value="Unassembled WGS sequence"/>
</dbReference>
<dbReference type="HOGENOM" id="CLU_292459_0_0_1"/>
<dbReference type="SMART" id="SM00612">
    <property type="entry name" value="Kelch"/>
    <property type="match status" value="4"/>
</dbReference>
<dbReference type="InterPro" id="IPR000210">
    <property type="entry name" value="BTB/POZ_dom"/>
</dbReference>
<dbReference type="PANTHER" id="PTHR45632:SF3">
    <property type="entry name" value="KELCH-LIKE PROTEIN 32"/>
    <property type="match status" value="1"/>
</dbReference>
<feature type="compositionally biased region" description="Polar residues" evidence="3">
    <location>
        <begin position="320"/>
        <end position="329"/>
    </location>
</feature>
<sequence length="1042" mass="117181">MALKSSSASSVPKESVKQIDKCKNQKAQAKLSVSNTGCSSVSRKKIQKRKTYSMHNRRIINTEKYRDCSDSSSDSDVDRRSMMPFTNYVKQHFSGDDVEKDLQGGGNEDICKRLNAGFSKKSKNANSINEELKKVIPKVVQLIYPISMPNVWHYLGYTNPVKEDSPASTSSIASNDESLPVLVQHSLEFRKALVSNNPMPVGVTLSNVSAKSFSVVIKWMNGKKGVVNTKNAGDILLVAKKLEMPELFIQCQSIIRFPGGEDKEYSEGEDTNDEEDEEDDEEEIYEEKETKKKPEKNSGEKSDNKTDITLIRVREKINKHQVSSVTSVESVIRDESEITPGNSSTTPDKTSRSKQKKDKSEHSTNIEKDKSKKSTRGCVVHYNMLQEKRKQFEDNARKKQCKKNQKKEDSSFSLPYENLPKKKFTCPDRINPPKKAGRMLRLTNGSTTILINKDKAVQESQRLQRLLGKDDDDDDVRPTSVNISKVCEETLRELAAWLNGDCIILTPANIRILIRKTRRYQLDVDEGCKVPLEIYPDDWMMTQLEDNRKTQLVHERSRGFDTENCDEKCAENRIENNGGNRNENSDELNCYKYKIIQGDDGVIPIKSPYMERFSQAVTDVLQVPFGLFKEQDYVKQKPDVSFDEESNGAMTCSSETSNSDSSKNSSCQSNPPEKRETNNNNCNNNILSTISRMLGWNHTTKSPNLCEMSSCKTANQKLLISTQILLNQEDIVLGESYCGGNELEQINYKTLDHTLKFPFDAYKYHWVIGTPPFCHAFCAAVVFRGKLYVSGGRNVHSHPNCVSEAVADIWRFDRNQDNWFHLGCMSFCRIHHCAVVFQDSIYFIGGLDEKLRMLSSVERLHIKNDIVKISEVSPISVARAGAAGAAHGSMLFLAGGLSNQPADGNCGFHIRDVVECYDLNADKWHKLAPLAVPRAFTTLISTSLGLYVIGGVTSINKIAPTLESVCSVADVEIYGSKSDKPRDLNMPRYAASAAVHNGHLYVFGGIELETGSYVSIVERFSTKNNNWVLANDHFSTQLKKYE</sequence>
<organism evidence="5 6">
    <name type="scientific">Strigamia maritima</name>
    <name type="common">European centipede</name>
    <name type="synonym">Geophilus maritimus</name>
    <dbReference type="NCBI Taxonomy" id="126957"/>
    <lineage>
        <taxon>Eukaryota</taxon>
        <taxon>Metazoa</taxon>
        <taxon>Ecdysozoa</taxon>
        <taxon>Arthropoda</taxon>
        <taxon>Myriapoda</taxon>
        <taxon>Chilopoda</taxon>
        <taxon>Pleurostigmophora</taxon>
        <taxon>Geophilomorpha</taxon>
        <taxon>Linotaeniidae</taxon>
        <taxon>Strigamia</taxon>
    </lineage>
</organism>
<reference evidence="6" key="1">
    <citation type="submission" date="2011-05" db="EMBL/GenBank/DDBJ databases">
        <authorList>
            <person name="Richards S.R."/>
            <person name="Qu J."/>
            <person name="Jiang H."/>
            <person name="Jhangiani S.N."/>
            <person name="Agravi P."/>
            <person name="Goodspeed R."/>
            <person name="Gross S."/>
            <person name="Mandapat C."/>
            <person name="Jackson L."/>
            <person name="Mathew T."/>
            <person name="Pu L."/>
            <person name="Thornton R."/>
            <person name="Saada N."/>
            <person name="Wilczek-Boney K.B."/>
            <person name="Lee S."/>
            <person name="Kovar C."/>
            <person name="Wu Y."/>
            <person name="Scherer S.E."/>
            <person name="Worley K.C."/>
            <person name="Muzny D.M."/>
            <person name="Gibbs R."/>
        </authorList>
    </citation>
    <scope>NUCLEOTIDE SEQUENCE</scope>
    <source>
        <strain evidence="6">Brora</strain>
    </source>
</reference>
<dbReference type="EMBL" id="JH430209">
    <property type="status" value="NOT_ANNOTATED_CDS"/>
    <property type="molecule type" value="Genomic_DNA"/>
</dbReference>
<name>T1IIN6_STRMM</name>
<dbReference type="SUPFAM" id="SSF117281">
    <property type="entry name" value="Kelch motif"/>
    <property type="match status" value="1"/>
</dbReference>
<dbReference type="Gene3D" id="2.120.10.80">
    <property type="entry name" value="Kelch-type beta propeller"/>
    <property type="match status" value="1"/>
</dbReference>
<feature type="compositionally biased region" description="Basic and acidic residues" evidence="3">
    <location>
        <begin position="386"/>
        <end position="397"/>
    </location>
</feature>
<dbReference type="Pfam" id="PF00651">
    <property type="entry name" value="BTB"/>
    <property type="match status" value="1"/>
</dbReference>
<dbReference type="InterPro" id="IPR006652">
    <property type="entry name" value="Kelch_1"/>
</dbReference>
<proteinExistence type="predicted"/>
<keyword evidence="1" id="KW-0880">Kelch repeat</keyword>
<evidence type="ECO:0000259" key="4">
    <source>
        <dbReference type="Pfam" id="PF00651"/>
    </source>
</evidence>
<dbReference type="InterPro" id="IPR015915">
    <property type="entry name" value="Kelch-typ_b-propeller"/>
</dbReference>
<reference evidence="5" key="2">
    <citation type="submission" date="2015-02" db="UniProtKB">
        <authorList>
            <consortium name="EnsemblMetazoa"/>
        </authorList>
    </citation>
    <scope>IDENTIFICATION</scope>
</reference>
<dbReference type="AlphaFoldDB" id="T1IIN6"/>
<feature type="region of interest" description="Disordered" evidence="3">
    <location>
        <begin position="1"/>
        <end position="26"/>
    </location>
</feature>
<dbReference type="InterPro" id="IPR011333">
    <property type="entry name" value="SKP1/BTB/POZ_sf"/>
</dbReference>
<feature type="compositionally biased region" description="Basic and acidic residues" evidence="3">
    <location>
        <begin position="358"/>
        <end position="372"/>
    </location>
</feature>
<accession>T1IIN6</accession>
<feature type="region of interest" description="Disordered" evidence="3">
    <location>
        <begin position="639"/>
        <end position="682"/>
    </location>
</feature>
<evidence type="ECO:0000313" key="5">
    <source>
        <dbReference type="EnsemblMetazoa" id="SMAR000739-PA"/>
    </source>
</evidence>
<evidence type="ECO:0000256" key="1">
    <source>
        <dbReference type="ARBA" id="ARBA00022441"/>
    </source>
</evidence>
<evidence type="ECO:0000313" key="6">
    <source>
        <dbReference type="Proteomes" id="UP000014500"/>
    </source>
</evidence>